<keyword evidence="4 6" id="KW-0862">Zinc</keyword>
<dbReference type="AlphaFoldDB" id="A0ABD0Q9X1"/>
<feature type="non-terminal residue" evidence="8">
    <location>
        <position position="53"/>
    </location>
</feature>
<dbReference type="GO" id="GO:0008233">
    <property type="term" value="F:peptidase activity"/>
    <property type="evidence" value="ECO:0007669"/>
    <property type="project" value="UniProtKB-KW"/>
</dbReference>
<feature type="binding site" evidence="6">
    <location>
        <position position="19"/>
    </location>
    <ligand>
        <name>Zn(2+)</name>
        <dbReference type="ChEBI" id="CHEBI:29105"/>
        <label>2</label>
        <note>catalytic</note>
    </ligand>
</feature>
<evidence type="ECO:0000256" key="1">
    <source>
        <dbReference type="ARBA" id="ARBA00022670"/>
    </source>
</evidence>
<evidence type="ECO:0000256" key="6">
    <source>
        <dbReference type="PIRSR" id="PIRSR621190-2"/>
    </source>
</evidence>
<dbReference type="GO" id="GO:0046872">
    <property type="term" value="F:metal ion binding"/>
    <property type="evidence" value="ECO:0007669"/>
    <property type="project" value="UniProtKB-KW"/>
</dbReference>
<evidence type="ECO:0000256" key="5">
    <source>
        <dbReference type="PIRSR" id="PIRSR621190-1"/>
    </source>
</evidence>
<dbReference type="PANTHER" id="PTHR10201">
    <property type="entry name" value="MATRIX METALLOPROTEINASE"/>
    <property type="match status" value="1"/>
</dbReference>
<evidence type="ECO:0000259" key="7">
    <source>
        <dbReference type="Pfam" id="PF00413"/>
    </source>
</evidence>
<name>A0ABD0Q9X1_CIRMR</name>
<sequence>FVLFLVAAHEFGHSLGLSHSNVPGALMFPTYSFTDPDRFSLPSDDIRGIQSLN</sequence>
<keyword evidence="1" id="KW-0645">Protease</keyword>
<dbReference type="GO" id="GO:0006508">
    <property type="term" value="P:proteolysis"/>
    <property type="evidence" value="ECO:0007669"/>
    <property type="project" value="UniProtKB-KW"/>
</dbReference>
<dbReference type="InterPro" id="IPR021190">
    <property type="entry name" value="Pept_M10A"/>
</dbReference>
<feature type="non-terminal residue" evidence="8">
    <location>
        <position position="1"/>
    </location>
</feature>
<comment type="caution">
    <text evidence="8">The sequence shown here is derived from an EMBL/GenBank/DDBJ whole genome shotgun (WGS) entry which is preliminary data.</text>
</comment>
<dbReference type="PANTHER" id="PTHR10201:SF151">
    <property type="entry name" value="INTERSTITIAL COLLAGENASE"/>
    <property type="match status" value="1"/>
</dbReference>
<dbReference type="InterPro" id="IPR024079">
    <property type="entry name" value="MetalloPept_cat_dom_sf"/>
</dbReference>
<dbReference type="EMBL" id="JAMKFB020000010">
    <property type="protein sequence ID" value="KAL0182984.1"/>
    <property type="molecule type" value="Genomic_DNA"/>
</dbReference>
<feature type="active site" evidence="5">
    <location>
        <position position="10"/>
    </location>
</feature>
<keyword evidence="3" id="KW-0378">Hydrolase</keyword>
<accession>A0ABD0Q9X1</accession>
<dbReference type="InterPro" id="IPR001818">
    <property type="entry name" value="Pept_M10_metallopeptidase"/>
</dbReference>
<comment type="cofactor">
    <cofactor evidence="6">
        <name>Zn(2+)</name>
        <dbReference type="ChEBI" id="CHEBI:29105"/>
    </cofactor>
    <text evidence="6">Binds 2 Zn(2+) ions per subunit.</text>
</comment>
<reference evidence="8 9" key="1">
    <citation type="submission" date="2024-05" db="EMBL/GenBank/DDBJ databases">
        <title>Genome sequencing and assembly of Indian major carp, Cirrhinus mrigala (Hamilton, 1822).</title>
        <authorList>
            <person name="Mohindra V."/>
            <person name="Chowdhury L.M."/>
            <person name="Lal K."/>
            <person name="Jena J.K."/>
        </authorList>
    </citation>
    <scope>NUCLEOTIDE SEQUENCE [LARGE SCALE GENOMIC DNA]</scope>
    <source>
        <strain evidence="8">CM1030</strain>
        <tissue evidence="8">Blood</tissue>
    </source>
</reference>
<feature type="binding site" evidence="6">
    <location>
        <position position="13"/>
    </location>
    <ligand>
        <name>Zn(2+)</name>
        <dbReference type="ChEBI" id="CHEBI:29105"/>
        <label>2</label>
        <note>catalytic</note>
    </ligand>
</feature>
<feature type="binding site" evidence="6">
    <location>
        <position position="27"/>
    </location>
    <ligand>
        <name>Zn(2+)</name>
        <dbReference type="ChEBI" id="CHEBI:29105"/>
        <label>2</label>
        <note>catalytic</note>
    </ligand>
</feature>
<protein>
    <recommendedName>
        <fullName evidence="7">Peptidase M10 metallopeptidase domain-containing protein</fullName>
    </recommendedName>
</protein>
<keyword evidence="2 6" id="KW-0479">Metal-binding</keyword>
<dbReference type="PRINTS" id="PR00138">
    <property type="entry name" value="MATRIXIN"/>
</dbReference>
<evidence type="ECO:0000256" key="2">
    <source>
        <dbReference type="ARBA" id="ARBA00022723"/>
    </source>
</evidence>
<dbReference type="Gene3D" id="3.40.390.10">
    <property type="entry name" value="Collagenase (Catalytic Domain)"/>
    <property type="match status" value="1"/>
</dbReference>
<evidence type="ECO:0000256" key="4">
    <source>
        <dbReference type="ARBA" id="ARBA00022833"/>
    </source>
</evidence>
<gene>
    <name evidence="8" type="ORF">M9458_022359</name>
</gene>
<evidence type="ECO:0000313" key="9">
    <source>
        <dbReference type="Proteomes" id="UP001529510"/>
    </source>
</evidence>
<dbReference type="Pfam" id="PF00413">
    <property type="entry name" value="Peptidase_M10"/>
    <property type="match status" value="1"/>
</dbReference>
<dbReference type="SUPFAM" id="SSF55486">
    <property type="entry name" value="Metalloproteases ('zincins'), catalytic domain"/>
    <property type="match status" value="1"/>
</dbReference>
<evidence type="ECO:0000313" key="8">
    <source>
        <dbReference type="EMBL" id="KAL0182984.1"/>
    </source>
</evidence>
<organism evidence="8 9">
    <name type="scientific">Cirrhinus mrigala</name>
    <name type="common">Mrigala</name>
    <dbReference type="NCBI Taxonomy" id="683832"/>
    <lineage>
        <taxon>Eukaryota</taxon>
        <taxon>Metazoa</taxon>
        <taxon>Chordata</taxon>
        <taxon>Craniata</taxon>
        <taxon>Vertebrata</taxon>
        <taxon>Euteleostomi</taxon>
        <taxon>Actinopterygii</taxon>
        <taxon>Neopterygii</taxon>
        <taxon>Teleostei</taxon>
        <taxon>Ostariophysi</taxon>
        <taxon>Cypriniformes</taxon>
        <taxon>Cyprinidae</taxon>
        <taxon>Labeoninae</taxon>
        <taxon>Labeonini</taxon>
        <taxon>Cirrhinus</taxon>
    </lineage>
</organism>
<proteinExistence type="predicted"/>
<feature type="binding site" evidence="6">
    <location>
        <position position="9"/>
    </location>
    <ligand>
        <name>Zn(2+)</name>
        <dbReference type="ChEBI" id="CHEBI:29105"/>
        <label>2</label>
        <note>catalytic</note>
    </ligand>
</feature>
<keyword evidence="9" id="KW-1185">Reference proteome</keyword>
<feature type="domain" description="Peptidase M10 metallopeptidase" evidence="7">
    <location>
        <begin position="3"/>
        <end position="52"/>
    </location>
</feature>
<evidence type="ECO:0000256" key="3">
    <source>
        <dbReference type="ARBA" id="ARBA00022801"/>
    </source>
</evidence>
<dbReference type="Proteomes" id="UP001529510">
    <property type="component" value="Unassembled WGS sequence"/>
</dbReference>